<keyword evidence="3" id="KW-1185">Reference proteome</keyword>
<dbReference type="EMBL" id="AXCN02002002">
    <property type="status" value="NOT_ANNOTATED_CDS"/>
    <property type="molecule type" value="Genomic_DNA"/>
</dbReference>
<feature type="domain" description="Ig-like" evidence="1">
    <location>
        <begin position="28"/>
        <end position="155"/>
    </location>
</feature>
<reference evidence="2" key="2">
    <citation type="submission" date="2020-05" db="UniProtKB">
        <authorList>
            <consortium name="EnsemblMetazoa"/>
        </authorList>
    </citation>
    <scope>IDENTIFICATION</scope>
    <source>
        <strain evidence="2">FAR1</strain>
    </source>
</reference>
<dbReference type="PANTHER" id="PTHR21261:SF5">
    <property type="entry name" value="BEATEN PATH VA, ISOFORM A-RELATED"/>
    <property type="match status" value="1"/>
</dbReference>
<dbReference type="VEuPathDB" id="VectorBase:AFAF006411"/>
<evidence type="ECO:0000313" key="2">
    <source>
        <dbReference type="EnsemblMetazoa" id="AFAF006411-PA"/>
    </source>
</evidence>
<dbReference type="InterPro" id="IPR013783">
    <property type="entry name" value="Ig-like_fold"/>
</dbReference>
<dbReference type="InterPro" id="IPR036179">
    <property type="entry name" value="Ig-like_dom_sf"/>
</dbReference>
<dbReference type="FunFam" id="2.60.40.10:FF:000437">
    <property type="entry name" value="Beat-IIIc, isoform A"/>
    <property type="match status" value="1"/>
</dbReference>
<dbReference type="STRING" id="69004.A0A182QAP7"/>
<dbReference type="PANTHER" id="PTHR21261">
    <property type="entry name" value="BEAT PROTEIN"/>
    <property type="match status" value="1"/>
</dbReference>
<dbReference type="Proteomes" id="UP000075886">
    <property type="component" value="Unassembled WGS sequence"/>
</dbReference>
<name>A0A182QAP7_9DIPT</name>
<dbReference type="Gene3D" id="2.60.40.10">
    <property type="entry name" value="Immunoglobulins"/>
    <property type="match status" value="1"/>
</dbReference>
<dbReference type="EnsemblMetazoa" id="AFAF006411-RA">
    <property type="protein sequence ID" value="AFAF006411-PA"/>
    <property type="gene ID" value="AFAF006411"/>
</dbReference>
<dbReference type="SUPFAM" id="SSF48726">
    <property type="entry name" value="Immunoglobulin"/>
    <property type="match status" value="1"/>
</dbReference>
<accession>A0A182QAP7</accession>
<protein>
    <recommendedName>
        <fullName evidence="1">Ig-like domain-containing protein</fullName>
    </recommendedName>
</protein>
<evidence type="ECO:0000313" key="3">
    <source>
        <dbReference type="Proteomes" id="UP000075886"/>
    </source>
</evidence>
<dbReference type="InterPro" id="IPR007110">
    <property type="entry name" value="Ig-like_dom"/>
</dbReference>
<proteinExistence type="predicted"/>
<organism evidence="2 3">
    <name type="scientific">Anopheles farauti</name>
    <dbReference type="NCBI Taxonomy" id="69004"/>
    <lineage>
        <taxon>Eukaryota</taxon>
        <taxon>Metazoa</taxon>
        <taxon>Ecdysozoa</taxon>
        <taxon>Arthropoda</taxon>
        <taxon>Hexapoda</taxon>
        <taxon>Insecta</taxon>
        <taxon>Pterygota</taxon>
        <taxon>Neoptera</taxon>
        <taxon>Endopterygota</taxon>
        <taxon>Diptera</taxon>
        <taxon>Nematocera</taxon>
        <taxon>Culicoidea</taxon>
        <taxon>Culicidae</taxon>
        <taxon>Anophelinae</taxon>
        <taxon>Anopheles</taxon>
    </lineage>
</organism>
<evidence type="ECO:0000259" key="1">
    <source>
        <dbReference type="PROSITE" id="PS50835"/>
    </source>
</evidence>
<dbReference type="AlphaFoldDB" id="A0A182QAP7"/>
<sequence length="343" mass="38278">LSFDPPYLPFLSPSPFSRVAVAGSSAGPVANIVPENVFALFTEWHRTLALRLTNMNVPEVVDYRDTVTLSCSYDLGAHQLNSVKWYKGNKEFYRYAPMLFPKVTTYPVDGIVIATDRPTICNQYLCSIRLTELQRRTSGEYRCEISGDAPEFKLANGTRNMTVEVLPQDDPLISGLSASYLPNEHIAANCTSDRSSLATRLLWFINGRTVPMEYLQQQQETTLESDGFYLRYRTLEMRVPVERLVQRELDNVIHIKCMASVDAVPSVGREARAVVALRSHRLSLFGFGGHSRAAGRSQLVPGLALTSDQAGAKLLLLLASIATAGIRWYSGNNLRFLLDNRQP</sequence>
<reference evidence="3" key="1">
    <citation type="submission" date="2014-01" db="EMBL/GenBank/DDBJ databases">
        <title>The Genome Sequence of Anopheles farauti FAR1 (V2).</title>
        <authorList>
            <consortium name="The Broad Institute Genomics Platform"/>
            <person name="Neafsey D.E."/>
            <person name="Besansky N."/>
            <person name="Howell P."/>
            <person name="Walton C."/>
            <person name="Young S.K."/>
            <person name="Zeng Q."/>
            <person name="Gargeya S."/>
            <person name="Fitzgerald M."/>
            <person name="Haas B."/>
            <person name="Abouelleil A."/>
            <person name="Allen A.W."/>
            <person name="Alvarado L."/>
            <person name="Arachchi H.M."/>
            <person name="Berlin A.M."/>
            <person name="Chapman S.B."/>
            <person name="Gainer-Dewar J."/>
            <person name="Goldberg J."/>
            <person name="Griggs A."/>
            <person name="Gujja S."/>
            <person name="Hansen M."/>
            <person name="Howarth C."/>
            <person name="Imamovic A."/>
            <person name="Ireland A."/>
            <person name="Larimer J."/>
            <person name="McCowan C."/>
            <person name="Murphy C."/>
            <person name="Pearson M."/>
            <person name="Poon T.W."/>
            <person name="Priest M."/>
            <person name="Roberts A."/>
            <person name="Saif S."/>
            <person name="Shea T."/>
            <person name="Sisk P."/>
            <person name="Sykes S."/>
            <person name="Wortman J."/>
            <person name="Nusbaum C."/>
            <person name="Birren B."/>
        </authorList>
    </citation>
    <scope>NUCLEOTIDE SEQUENCE [LARGE SCALE GENOMIC DNA]</scope>
    <source>
        <strain evidence="3">FAR1</strain>
    </source>
</reference>
<dbReference type="PROSITE" id="PS50835">
    <property type="entry name" value="IG_LIKE"/>
    <property type="match status" value="1"/>
</dbReference>